<dbReference type="PROSITE" id="PS00786">
    <property type="entry name" value="5_NUCLEOTIDASE_2"/>
    <property type="match status" value="1"/>
</dbReference>
<proteinExistence type="predicted"/>
<name>A0A2R6Y3T6_9BACL</name>
<evidence type="ECO:0000313" key="6">
    <source>
        <dbReference type="EMBL" id="PTQ57318.1"/>
    </source>
</evidence>
<evidence type="ECO:0000256" key="3">
    <source>
        <dbReference type="ARBA" id="ARBA00022729"/>
    </source>
</evidence>
<dbReference type="InterPro" id="IPR006146">
    <property type="entry name" value="5'-Nucleotdase_CS"/>
</dbReference>
<reference evidence="7" key="1">
    <citation type="journal article" date="2018" name="Sci. Rep.">
        <title>Lignite coal burning seam in the remote Altai Mountains harbors a hydrogen-driven thermophilic microbial community.</title>
        <authorList>
            <person name="Kadnikov V.V."/>
            <person name="Mardanov A.V."/>
            <person name="Ivasenko D.A."/>
            <person name="Antsiferov D.V."/>
            <person name="Beletsky A.V."/>
            <person name="Karnachuk O.V."/>
            <person name="Ravin N.V."/>
        </authorList>
    </citation>
    <scope>NUCLEOTIDE SEQUENCE [LARGE SCALE GENOMIC DNA]</scope>
</reference>
<feature type="domain" description="Calcineurin-like phosphoesterase" evidence="4">
    <location>
        <begin position="234"/>
        <end position="448"/>
    </location>
</feature>
<dbReference type="InterPro" id="IPR029052">
    <property type="entry name" value="Metallo-depent_PP-like"/>
</dbReference>
<dbReference type="InterPro" id="IPR006179">
    <property type="entry name" value="5_nucleotidase/apyrase"/>
</dbReference>
<dbReference type="PROSITE" id="PS00785">
    <property type="entry name" value="5_NUCLEOTIDASE_1"/>
    <property type="match status" value="2"/>
</dbReference>
<dbReference type="Gene3D" id="3.90.780.10">
    <property type="entry name" value="5'-Nucleotidase, C-terminal domain"/>
    <property type="match status" value="2"/>
</dbReference>
<sequence>MEKRRRLDMRRRTSFRPVALVMLALLLLASSVMPSVVQPAYAEDSATDSVQQTNTGWQLLFKEDFENGTKDSYNDSIKGNVVNLHSGSWTLDDALIGSRDEDKKNGSKAVRMTKSGKLTMNFDVSVTQSVYVEVYHALYGSDTGGKWKLQLSRNQGSTWEDITPIGSTDATVTPTDTLTPIAFQLDGVNGPVRFQIVKTDGSTDTKPRINIDDVAVYTKESDSGQPVKDTKALHIIHTNDIHGNIKDFAKLAKVVEKTRDAHAFTLFIDDGDQFSGDPVTDLAKGKPMVELFNAMGLDAMTIGNHDFDYGAQTFQERRVESTYPWLAANVSVSDASKTPITQPEPYVVIQIDQQGNRTLYHPGEPYTRSPDILTVGLLSITQNPPATAPKNTLGLEFHDYDSTIRQYLDLKDQVDVFILASHIGYPDDRVLAEKFPEFDLIIGGHSHTTLTKPVFVNGVPIVQTGSHMDNIGHTVLELNKNVDGQYTVVKGPDGTRRVSGELLSTRTLTETDPAIQAIVDQYTDAVKDQLDEVIGKTKNGLSQSGKNAGDVPLGNFWTDAMRAYVKEVEEIDLAPTVAFMNAGGIRENIPAGDITRRNIFEIEPFSNFISVIEMNGKNLKEILKYSFTRDGRNSIDLQVSGMNYTIVTDATGQFKDVIATIDDQPLQDDATVYVLVPDYIGSGGSGYQFPELGDTLYTAVWLVRDALEWYAKKLTDENGSVEAQKEGRIAIQKDASDMPEVPLTSIADARKVQAGTYVHVQGTVTTQPGAWGAKGFYIQDQTAGIYVYTSQDYKVKPGDVVDVIGATKSYNGEWEIDSPSKVIIVGQGSLPQPKTIQPDDLANVQGEVVRLSKVTINDLKEVMTGGKYYGTFEFTATTDDGKSVTVRVDNRTGLAYKDFTFKDGDVVDVVGIASIYNTVYQIKPRWAEDITLPQEDVQTPETWSLRILHTNDTHSHLETATRLATLIKQARAEAEANGQQVLLLDAGDVFTGTLYFTKYEGLADAEFMNLIGYQAMTLGNHEFDKGPEGLAKFLNAIQFPVVAANIDFGNDPNLKDYVSSEIVEGQTIVPGHIYPAIILEVGGKRVGLFGLTTEETKAISSPGEHITFLPAIDTARQMVDALKERNVDFIIALTHIGYSEDVKLAETVNGIDVIVGGHSHTQLDTPKVISHNDGSETLIVQANEHRKYLGELDVTLGDNGGITSFAGQLLPTSAKDDSGKYIVEPDPDAQKLIDQFDQELKELMSEVVGKTDVDLNGEREYVRTQETNLGNLIADGMVAFAKQFVPETQAAITNGGGIRASIPKGDITLGQVMTTLPFGNVIVTLKVTGAELKEALENGVLAVENKHGRFPQVSGLRFTYDSRKPAGERIVDVEINTEEGYKPLDPDAVYTIATNKFMADGGDFYTMFKRAQENGRMTNLFYPDYEVFVSYLEAYGPISEAYAAPEGRIVDLATQDKPEPTPLADLLKIGSHKDYGPYLVNDAGFSLYIYTKDQPGGVSVCTGTCADNWPPLTVTEEVYKLYVEEGIKVGEGIEQDTVGFVKRPDSDLYQVMYNGWPLYTFIGDKAPGETNGQGKNDVWYLIRPNGSLIVDTMFNVEGFVKKENGITVTVHVKSKLPYSNRAVVVFQLVKKVGSSVEPRSIVALEKSSWHTEGETFIAHFNEVGDGYEVRVYVLDGFSSDPNIVEKVLAEPQIYQVP</sequence>
<keyword evidence="2" id="KW-0964">Secreted</keyword>
<feature type="domain" description="Calcineurin-like phosphoesterase" evidence="4">
    <location>
        <begin position="945"/>
        <end position="1161"/>
    </location>
</feature>
<evidence type="ECO:0000256" key="1">
    <source>
        <dbReference type="ARBA" id="ARBA00004613"/>
    </source>
</evidence>
<dbReference type="Pfam" id="PF03640">
    <property type="entry name" value="Lipoprotein_15"/>
    <property type="match status" value="2"/>
</dbReference>
<dbReference type="Gene3D" id="3.60.21.10">
    <property type="match status" value="2"/>
</dbReference>
<dbReference type="FunFam" id="3.90.780.10:FF:000004">
    <property type="entry name" value="UDP-sugar hydrolase, putative"/>
    <property type="match status" value="1"/>
</dbReference>
<dbReference type="PANTHER" id="PTHR11575">
    <property type="entry name" value="5'-NUCLEOTIDASE-RELATED"/>
    <property type="match status" value="1"/>
</dbReference>
<feature type="domain" description="5'-Nucleotidase C-terminal" evidence="5">
    <location>
        <begin position="1247"/>
        <end position="1410"/>
    </location>
</feature>
<dbReference type="GO" id="GO:0000166">
    <property type="term" value="F:nucleotide binding"/>
    <property type="evidence" value="ECO:0007669"/>
    <property type="project" value="InterPro"/>
</dbReference>
<comment type="caution">
    <text evidence="6">The sequence shown here is derived from an EMBL/GenBank/DDBJ whole genome shotgun (WGS) entry which is preliminary data.</text>
</comment>
<accession>A0A2R6Y3T6</accession>
<dbReference type="EMBL" id="PEBX01000009">
    <property type="protein sequence ID" value="PTQ57318.1"/>
    <property type="molecule type" value="Genomic_DNA"/>
</dbReference>
<evidence type="ECO:0000313" key="7">
    <source>
        <dbReference type="Proteomes" id="UP000244338"/>
    </source>
</evidence>
<dbReference type="CDD" id="cd00845">
    <property type="entry name" value="MPP_UshA_N_like"/>
    <property type="match status" value="1"/>
</dbReference>
<dbReference type="SUPFAM" id="SSF101756">
    <property type="entry name" value="Hypothetical protein YgiW"/>
    <property type="match status" value="1"/>
</dbReference>
<protein>
    <submittedName>
        <fullName evidence="6">5'-nucleotidase</fullName>
    </submittedName>
</protein>
<dbReference type="PANTHER" id="PTHR11575:SF24">
    <property type="entry name" value="5'-NUCLEOTIDASE"/>
    <property type="match status" value="1"/>
</dbReference>
<evidence type="ECO:0000259" key="5">
    <source>
        <dbReference type="Pfam" id="PF02872"/>
    </source>
</evidence>
<dbReference type="Proteomes" id="UP000244338">
    <property type="component" value="Unassembled WGS sequence"/>
</dbReference>
<dbReference type="InterPro" id="IPR008334">
    <property type="entry name" value="5'-Nucleotdase_C"/>
</dbReference>
<dbReference type="Pfam" id="PF00149">
    <property type="entry name" value="Metallophos"/>
    <property type="match status" value="2"/>
</dbReference>
<organism evidence="6 7">
    <name type="scientific">Candidatus Carbonibacillus altaicus</name>
    <dbReference type="NCBI Taxonomy" id="2163959"/>
    <lineage>
        <taxon>Bacteria</taxon>
        <taxon>Bacillati</taxon>
        <taxon>Bacillota</taxon>
        <taxon>Bacilli</taxon>
        <taxon>Bacillales</taxon>
        <taxon>Candidatus Carbonibacillus</taxon>
    </lineage>
</organism>
<dbReference type="GO" id="GO:0046872">
    <property type="term" value="F:metal ion binding"/>
    <property type="evidence" value="ECO:0007669"/>
    <property type="project" value="InterPro"/>
</dbReference>
<evidence type="ECO:0000259" key="4">
    <source>
        <dbReference type="Pfam" id="PF00149"/>
    </source>
</evidence>
<dbReference type="CDD" id="cd04486">
    <property type="entry name" value="YhcR_OBF_like"/>
    <property type="match status" value="1"/>
</dbReference>
<dbReference type="GO" id="GO:0009166">
    <property type="term" value="P:nucleotide catabolic process"/>
    <property type="evidence" value="ECO:0007669"/>
    <property type="project" value="InterPro"/>
</dbReference>
<dbReference type="InterPro" id="IPR004843">
    <property type="entry name" value="Calcineurin-like_PHP"/>
</dbReference>
<dbReference type="InterPro" id="IPR036700">
    <property type="entry name" value="BOBF_sf"/>
</dbReference>
<dbReference type="Pfam" id="PF02872">
    <property type="entry name" value="5_nucleotid_C"/>
    <property type="match status" value="2"/>
</dbReference>
<evidence type="ECO:0000256" key="2">
    <source>
        <dbReference type="ARBA" id="ARBA00022525"/>
    </source>
</evidence>
<dbReference type="PRINTS" id="PR01607">
    <property type="entry name" value="APYRASEFAMLY"/>
</dbReference>
<dbReference type="SUPFAM" id="SSF56300">
    <property type="entry name" value="Metallo-dependent phosphatases"/>
    <property type="match status" value="2"/>
</dbReference>
<feature type="domain" description="5'-Nucleotidase C-terminal" evidence="5">
    <location>
        <begin position="533"/>
        <end position="688"/>
    </location>
</feature>
<keyword evidence="3" id="KW-0732">Signal</keyword>
<gene>
    <name evidence="6" type="ORF">BSOLF_1869</name>
</gene>
<comment type="subcellular location">
    <subcellularLocation>
        <location evidence="1">Secreted</location>
    </subcellularLocation>
</comment>
<dbReference type="SUPFAM" id="SSF55816">
    <property type="entry name" value="5'-nucleotidase (syn. UDP-sugar hydrolase), C-terminal domain"/>
    <property type="match status" value="2"/>
</dbReference>
<dbReference type="GO" id="GO:0005576">
    <property type="term" value="C:extracellular region"/>
    <property type="evidence" value="ECO:0007669"/>
    <property type="project" value="UniProtKB-SubCell"/>
</dbReference>
<dbReference type="InterPro" id="IPR005297">
    <property type="entry name" value="Lipoprotein_repeat"/>
</dbReference>
<dbReference type="Gene3D" id="2.60.120.260">
    <property type="entry name" value="Galactose-binding domain-like"/>
    <property type="match status" value="1"/>
</dbReference>
<dbReference type="InterPro" id="IPR036907">
    <property type="entry name" value="5'-Nucleotdase_C_sf"/>
</dbReference>
<dbReference type="GO" id="GO:0016788">
    <property type="term" value="F:hydrolase activity, acting on ester bonds"/>
    <property type="evidence" value="ECO:0007669"/>
    <property type="project" value="InterPro"/>
</dbReference>